<dbReference type="Proteomes" id="UP000178851">
    <property type="component" value="Unassembled WGS sequence"/>
</dbReference>
<dbReference type="EMBL" id="MGGI01000037">
    <property type="protein sequence ID" value="OGM23760.1"/>
    <property type="molecule type" value="Genomic_DNA"/>
</dbReference>
<evidence type="ECO:0000313" key="1">
    <source>
        <dbReference type="EMBL" id="OGM23760.1"/>
    </source>
</evidence>
<accession>A0A1F7Y9B2</accession>
<reference evidence="1 2" key="1">
    <citation type="journal article" date="2016" name="Nat. Commun.">
        <title>Thousands of microbial genomes shed light on interconnected biogeochemical processes in an aquifer system.</title>
        <authorList>
            <person name="Anantharaman K."/>
            <person name="Brown C.T."/>
            <person name="Hug L.A."/>
            <person name="Sharon I."/>
            <person name="Castelle C.J."/>
            <person name="Probst A.J."/>
            <person name="Thomas B.C."/>
            <person name="Singh A."/>
            <person name="Wilkins M.J."/>
            <person name="Karaoz U."/>
            <person name="Brodie E.L."/>
            <person name="Williams K.H."/>
            <person name="Hubbard S.S."/>
            <person name="Banfield J.F."/>
        </authorList>
    </citation>
    <scope>NUCLEOTIDE SEQUENCE [LARGE SCALE GENOMIC DNA]</scope>
</reference>
<name>A0A1F7Y9B2_9BACT</name>
<gene>
    <name evidence="1" type="ORF">A2627_05240</name>
</gene>
<proteinExistence type="predicted"/>
<comment type="caution">
    <text evidence="1">The sequence shown here is derived from an EMBL/GenBank/DDBJ whole genome shotgun (WGS) entry which is preliminary data.</text>
</comment>
<protein>
    <submittedName>
        <fullName evidence="1">Uncharacterized protein</fullName>
    </submittedName>
</protein>
<organism evidence="1 2">
    <name type="scientific">Candidatus Woesebacteria bacterium RIFCSPHIGHO2_01_FULL_39_28</name>
    <dbReference type="NCBI Taxonomy" id="1802496"/>
    <lineage>
        <taxon>Bacteria</taxon>
        <taxon>Candidatus Woeseibacteriota</taxon>
    </lineage>
</organism>
<sequence length="72" mass="8256">MTDEEKYKALLEKKKKAEEKYKFLLSRFHGVPHESASGELAYSDLKVAEDYLNSIITELEVLQKNLGRGPEV</sequence>
<evidence type="ECO:0000313" key="2">
    <source>
        <dbReference type="Proteomes" id="UP000178851"/>
    </source>
</evidence>
<dbReference type="AlphaFoldDB" id="A0A1F7Y9B2"/>